<comment type="similarity">
    <text evidence="4 6">Belongs to the GART family.</text>
</comment>
<accession>A0ABQ5TG52</accession>
<name>A0ABQ5TG52_9BACI</name>
<keyword evidence="9" id="KW-1185">Reference proteome</keyword>
<feature type="active site" description="Proton donor" evidence="6">
    <location>
        <position position="107"/>
    </location>
</feature>
<evidence type="ECO:0000256" key="6">
    <source>
        <dbReference type="HAMAP-Rule" id="MF_01930"/>
    </source>
</evidence>
<reference evidence="8 9" key="1">
    <citation type="submission" date="2023-02" db="EMBL/GenBank/DDBJ databases">
        <title>Oceanobacillus kimchii IFOP_LL358 isolated form Alexandrium catenella lab strain.</title>
        <authorList>
            <person name="Gajardo G."/>
            <person name="Ueki S."/>
            <person name="Maruyama F."/>
        </authorList>
    </citation>
    <scope>NUCLEOTIDE SEQUENCE [LARGE SCALE GENOMIC DNA]</scope>
    <source>
        <strain evidence="8 9">IFOP_LL358</strain>
    </source>
</reference>
<comment type="catalytic activity">
    <reaction evidence="5 6">
        <text>N(1)-(5-phospho-beta-D-ribosyl)glycinamide + (6R)-10-formyltetrahydrofolate = N(2)-formyl-N(1)-(5-phospho-beta-D-ribosyl)glycinamide + (6S)-5,6,7,8-tetrahydrofolate + H(+)</text>
        <dbReference type="Rhea" id="RHEA:15053"/>
        <dbReference type="ChEBI" id="CHEBI:15378"/>
        <dbReference type="ChEBI" id="CHEBI:57453"/>
        <dbReference type="ChEBI" id="CHEBI:143788"/>
        <dbReference type="ChEBI" id="CHEBI:147286"/>
        <dbReference type="ChEBI" id="CHEBI:195366"/>
        <dbReference type="EC" id="2.1.2.2"/>
    </reaction>
</comment>
<evidence type="ECO:0000313" key="8">
    <source>
        <dbReference type="EMBL" id="GLO65206.1"/>
    </source>
</evidence>
<organism evidence="8 9">
    <name type="scientific">Oceanobacillus kimchii</name>
    <dbReference type="NCBI Taxonomy" id="746691"/>
    <lineage>
        <taxon>Bacteria</taxon>
        <taxon>Bacillati</taxon>
        <taxon>Bacillota</taxon>
        <taxon>Bacilli</taxon>
        <taxon>Bacillales</taxon>
        <taxon>Bacillaceae</taxon>
        <taxon>Oceanobacillus</taxon>
    </lineage>
</organism>
<evidence type="ECO:0000313" key="9">
    <source>
        <dbReference type="Proteomes" id="UP001275436"/>
    </source>
</evidence>
<evidence type="ECO:0000256" key="1">
    <source>
        <dbReference type="ARBA" id="ARBA00005054"/>
    </source>
</evidence>
<evidence type="ECO:0000256" key="4">
    <source>
        <dbReference type="ARBA" id="ARBA00038440"/>
    </source>
</evidence>
<dbReference type="EC" id="2.1.2.2" evidence="6"/>
<evidence type="ECO:0000259" key="7">
    <source>
        <dbReference type="Pfam" id="PF00551"/>
    </source>
</evidence>
<dbReference type="CDD" id="cd08645">
    <property type="entry name" value="FMT_core_GART"/>
    <property type="match status" value="1"/>
</dbReference>
<sequence length="190" mass="21185">MTIKAAVFASGTGSNFEAIMEATDLKCKITLLVCDKPGALVIDKAASYDIPTLVFNPKEYSSKSEYEKMIHRQLQHHGISWIFLAGYMRLIGNTLLDEYESKILNIHPSLLPFFPGKDAIGQAYDAGARETGVSIHFVDAGMDTGPVIAQESVMIEENDTIEKLKERIQKVEHQLYPKVINQVVSNKVRE</sequence>
<dbReference type="InterPro" id="IPR036477">
    <property type="entry name" value="Formyl_transf_N_sf"/>
</dbReference>
<proteinExistence type="inferred from homology"/>
<comment type="pathway">
    <text evidence="1 6">Purine metabolism; IMP biosynthesis via de novo pathway; N(2)-formyl-N(1)-(5-phospho-D-ribosyl)glycinamide from N(1)-(5-phospho-D-ribosyl)glycinamide (10-formyl THF route): step 1/1.</text>
</comment>
<evidence type="ECO:0000256" key="3">
    <source>
        <dbReference type="ARBA" id="ARBA00022755"/>
    </source>
</evidence>
<dbReference type="HAMAP" id="MF_01930">
    <property type="entry name" value="PurN"/>
    <property type="match status" value="1"/>
</dbReference>
<feature type="domain" description="Formyl transferase N-terminal" evidence="7">
    <location>
        <begin position="4"/>
        <end position="180"/>
    </location>
</feature>
<dbReference type="SUPFAM" id="SSF53328">
    <property type="entry name" value="Formyltransferase"/>
    <property type="match status" value="1"/>
</dbReference>
<feature type="binding site" evidence="6">
    <location>
        <begin position="88"/>
        <end position="91"/>
    </location>
    <ligand>
        <name>(6R)-10-formyltetrahydrofolate</name>
        <dbReference type="ChEBI" id="CHEBI:195366"/>
    </ligand>
</feature>
<gene>
    <name evidence="6 8" type="primary">purN</name>
    <name evidence="8" type="ORF">MACH08_09900</name>
</gene>
<dbReference type="InterPro" id="IPR002376">
    <property type="entry name" value="Formyl_transf_N"/>
</dbReference>
<dbReference type="Gene3D" id="3.40.50.170">
    <property type="entry name" value="Formyl transferase, N-terminal domain"/>
    <property type="match status" value="1"/>
</dbReference>
<feature type="binding site" evidence="6">
    <location>
        <position position="63"/>
    </location>
    <ligand>
        <name>(6R)-10-formyltetrahydrofolate</name>
        <dbReference type="ChEBI" id="CHEBI:195366"/>
    </ligand>
</feature>
<evidence type="ECO:0000256" key="5">
    <source>
        <dbReference type="ARBA" id="ARBA00047664"/>
    </source>
</evidence>
<dbReference type="PROSITE" id="PS00373">
    <property type="entry name" value="GART"/>
    <property type="match status" value="1"/>
</dbReference>
<keyword evidence="3 6" id="KW-0658">Purine biosynthesis</keyword>
<dbReference type="EMBL" id="BSKO01000001">
    <property type="protein sequence ID" value="GLO65206.1"/>
    <property type="molecule type" value="Genomic_DNA"/>
</dbReference>
<comment type="caution">
    <text evidence="8">The sequence shown here is derived from an EMBL/GenBank/DDBJ whole genome shotgun (WGS) entry which is preliminary data.</text>
</comment>
<feature type="binding site" evidence="6">
    <location>
        <begin position="13"/>
        <end position="15"/>
    </location>
    <ligand>
        <name>N(1)-(5-phospho-beta-D-ribosyl)glycinamide</name>
        <dbReference type="ChEBI" id="CHEBI:143788"/>
    </ligand>
</feature>
<comment type="function">
    <text evidence="6">Catalyzes the transfer of a formyl group from 10-formyltetrahydrofolate to 5-phospho-ribosyl-glycinamide (GAR), producing 5-phospho-ribosyl-N-formylglycinamide (FGAR) and tetrahydrofolate.</text>
</comment>
<dbReference type="InterPro" id="IPR001555">
    <property type="entry name" value="GART_AS"/>
</dbReference>
<dbReference type="NCBIfam" id="TIGR00639">
    <property type="entry name" value="PurN"/>
    <property type="match status" value="1"/>
</dbReference>
<dbReference type="Proteomes" id="UP001275436">
    <property type="component" value="Unassembled WGS sequence"/>
</dbReference>
<keyword evidence="2 6" id="KW-0808">Transferase</keyword>
<feature type="binding site" evidence="6">
    <location>
        <position position="105"/>
    </location>
    <ligand>
        <name>(6R)-10-formyltetrahydrofolate</name>
        <dbReference type="ChEBI" id="CHEBI:195366"/>
    </ligand>
</feature>
<dbReference type="Pfam" id="PF00551">
    <property type="entry name" value="Formyl_trans_N"/>
    <property type="match status" value="1"/>
</dbReference>
<protein>
    <recommendedName>
        <fullName evidence="6">Phosphoribosylglycinamide formyltransferase</fullName>
        <ecNumber evidence="6">2.1.2.2</ecNumber>
    </recommendedName>
    <alternativeName>
        <fullName evidence="6">5'-phosphoribosylglycinamide transformylase</fullName>
    </alternativeName>
    <alternativeName>
        <fullName evidence="6">GAR transformylase</fullName>
        <shortName evidence="6">GART</shortName>
    </alternativeName>
</protein>
<dbReference type="PANTHER" id="PTHR43369:SF2">
    <property type="entry name" value="PHOSPHORIBOSYLGLYCINAMIDE FORMYLTRANSFERASE"/>
    <property type="match status" value="1"/>
</dbReference>
<feature type="site" description="Raises pKa of active site His" evidence="6">
    <location>
        <position position="143"/>
    </location>
</feature>
<dbReference type="InterPro" id="IPR004607">
    <property type="entry name" value="GART"/>
</dbReference>
<dbReference type="PANTHER" id="PTHR43369">
    <property type="entry name" value="PHOSPHORIBOSYLGLYCINAMIDE FORMYLTRANSFERASE"/>
    <property type="match status" value="1"/>
</dbReference>
<evidence type="ECO:0000256" key="2">
    <source>
        <dbReference type="ARBA" id="ARBA00022679"/>
    </source>
</evidence>
<dbReference type="RefSeq" id="WP_069686365.1">
    <property type="nucleotide sequence ID" value="NZ_BSKO01000001.1"/>
</dbReference>